<evidence type="ECO:0000313" key="1">
    <source>
        <dbReference type="EMBL" id="OCB74009.1"/>
    </source>
</evidence>
<organism evidence="1 2">
    <name type="scientific">Flavobacterium crassostreae</name>
    <dbReference type="NCBI Taxonomy" id="1763534"/>
    <lineage>
        <taxon>Bacteria</taxon>
        <taxon>Pseudomonadati</taxon>
        <taxon>Bacteroidota</taxon>
        <taxon>Flavobacteriia</taxon>
        <taxon>Flavobacteriales</taxon>
        <taxon>Flavobacteriaceae</taxon>
        <taxon>Flavobacterium</taxon>
    </lineage>
</organism>
<gene>
    <name evidence="1" type="ORF">LPBF_11140</name>
</gene>
<protein>
    <recommendedName>
        <fullName evidence="3">Translation initiation factor IF-2</fullName>
    </recommendedName>
</protein>
<evidence type="ECO:0008006" key="3">
    <source>
        <dbReference type="Google" id="ProtNLM"/>
    </source>
</evidence>
<dbReference type="Proteomes" id="UP000093510">
    <property type="component" value="Unassembled WGS sequence"/>
</dbReference>
<dbReference type="STRING" id="1763534.GCA_001831475_01461"/>
<sequence>MENKKVIRINKVLRELNISLDRAVDYLKDKGINIESNPNTKISDDVYNILCGQFAGDRGKKEASKEVGEEKRKEKVALRLEREKEIENIQFKDKKHHQLVSNIVDNTNANFYLLDSNSDNKNKSSKPFNEGFSEVIFSNKEYLAITNKISIGDILISKSILTNNNEAYLKVKEIGIVTESLNRRNKFDVAWIIKNQNIDIKISEISNFRSIIVEPSKSVLKKIFAKVESKDVKKLGDALSVLNSELQSNQLKPNITTIPGLLCDSEIGEDHLDIKKDVEAFARVIGAKSFTPPLAIALLGK</sequence>
<dbReference type="AlphaFoldDB" id="A0A1B9DWF4"/>
<reference evidence="1 2" key="1">
    <citation type="submission" date="2016-03" db="EMBL/GenBank/DDBJ databases">
        <authorList>
            <person name="Ploux O."/>
        </authorList>
    </citation>
    <scope>NUCLEOTIDE SEQUENCE [LARGE SCALE GENOMIC DNA]</scope>
    <source>
        <strain evidence="1 2">LPB0076</strain>
    </source>
</reference>
<comment type="caution">
    <text evidence="1">The sequence shown here is derived from an EMBL/GenBank/DDBJ whole genome shotgun (WGS) entry which is preliminary data.</text>
</comment>
<accession>A0A1B9DWF4</accession>
<keyword evidence="2" id="KW-1185">Reference proteome</keyword>
<proteinExistence type="predicted"/>
<name>A0A1B9DWF4_9FLAO</name>
<evidence type="ECO:0000313" key="2">
    <source>
        <dbReference type="Proteomes" id="UP000093510"/>
    </source>
</evidence>
<dbReference type="EMBL" id="LVEP01000040">
    <property type="protein sequence ID" value="OCB74009.1"/>
    <property type="molecule type" value="Genomic_DNA"/>
</dbReference>